<feature type="region of interest" description="Disordered" evidence="1">
    <location>
        <begin position="145"/>
        <end position="171"/>
    </location>
</feature>
<feature type="region of interest" description="Disordered" evidence="1">
    <location>
        <begin position="358"/>
        <end position="380"/>
    </location>
</feature>
<proteinExistence type="predicted"/>
<reference evidence="2" key="1">
    <citation type="submission" date="2025-08" db="UniProtKB">
        <authorList>
            <consortium name="RefSeq"/>
        </authorList>
    </citation>
    <scope>IDENTIFICATION</scope>
</reference>
<organism evidence="2">
    <name type="scientific">Nicotiana tabacum</name>
    <name type="common">Common tobacco</name>
    <dbReference type="NCBI Taxonomy" id="4097"/>
    <lineage>
        <taxon>Eukaryota</taxon>
        <taxon>Viridiplantae</taxon>
        <taxon>Streptophyta</taxon>
        <taxon>Embryophyta</taxon>
        <taxon>Tracheophyta</taxon>
        <taxon>Spermatophyta</taxon>
        <taxon>Magnoliopsida</taxon>
        <taxon>eudicotyledons</taxon>
        <taxon>Gunneridae</taxon>
        <taxon>Pentapetalae</taxon>
        <taxon>asterids</taxon>
        <taxon>lamiids</taxon>
        <taxon>Solanales</taxon>
        <taxon>Solanaceae</taxon>
        <taxon>Nicotianoideae</taxon>
        <taxon>Nicotianeae</taxon>
        <taxon>Nicotiana</taxon>
    </lineage>
</organism>
<dbReference type="PaxDb" id="4097-A0A1S4CWQ8"/>
<evidence type="ECO:0000313" key="2">
    <source>
        <dbReference type="RefSeq" id="XP_016505585.1"/>
    </source>
</evidence>
<evidence type="ECO:0000256" key="1">
    <source>
        <dbReference type="SAM" id="MobiDB-lite"/>
    </source>
</evidence>
<gene>
    <name evidence="2" type="primary">LOC107823463</name>
</gene>
<protein>
    <submittedName>
        <fullName evidence="2">Uncharacterized protein</fullName>
    </submittedName>
</protein>
<dbReference type="AlphaFoldDB" id="A0A1S4CWQ8"/>
<feature type="region of interest" description="Disordered" evidence="1">
    <location>
        <begin position="1"/>
        <end position="76"/>
    </location>
</feature>
<dbReference type="RefSeq" id="XP_016505585.1">
    <property type="nucleotide sequence ID" value="XM_016650099.1"/>
</dbReference>
<dbReference type="KEGG" id="nta:107823463"/>
<accession>A0A1S4CWQ8</accession>
<feature type="compositionally biased region" description="Low complexity" evidence="1">
    <location>
        <begin position="32"/>
        <end position="50"/>
    </location>
</feature>
<feature type="compositionally biased region" description="Polar residues" evidence="1">
    <location>
        <begin position="1"/>
        <end position="16"/>
    </location>
</feature>
<name>A0A1S4CWQ8_TOBAC</name>
<feature type="region of interest" description="Disordered" evidence="1">
    <location>
        <begin position="95"/>
        <end position="117"/>
    </location>
</feature>
<feature type="compositionally biased region" description="Low complexity" evidence="1">
    <location>
        <begin position="145"/>
        <end position="162"/>
    </location>
</feature>
<sequence length="397" mass="42819">MSGWNDLSQLPPVTSSRPRHLPSRNCETALTGISGPISGASASSRSPPAREQAPKKKAFLRDRGNASPKSSSEVMVTSLLPGAATDTLMIDDDGEASEEEASLHRRRRPSSTQQTSQYVELITPTEDDVSALWGDTAFVATASHLSPPSSLSSYSPTPAIAPSSPPSLTLPPATTTSYPLVASALEEGVLLPQSPQREQEVVTLSQDIGPLRVKFNEAKAKWVEVHSVVLAATNREAASTERLTNLEAALNSKTEELAATGVKHAQLEEKYKKTIEHNRLFSSTVHELNVSLKSIRSAQENLSAEVTQLKQELKRREVFLVVEKNYVMYITRRKPLKEAKASIIDFDVEIAKARELKSATKMGLPPGPDASGSSGSGSEILGIVEKMEGEDVKGQTD</sequence>